<dbReference type="EMBL" id="GBRH01210618">
    <property type="protein sequence ID" value="JAD87277.1"/>
    <property type="molecule type" value="Transcribed_RNA"/>
</dbReference>
<evidence type="ECO:0000313" key="1">
    <source>
        <dbReference type="EMBL" id="JAD87277.1"/>
    </source>
</evidence>
<protein>
    <submittedName>
        <fullName evidence="1">Uncharacterized protein</fullName>
    </submittedName>
</protein>
<sequence length="96" mass="11110">MQRLRIKMLKVRVFGVIPFLIMSVKSFRTPDHLPKSHNLLITVLYATAPAHQFNAVFLSNKEMASETIKLWQRQFRIILKVKAVESNPSPRMTSNC</sequence>
<reference evidence="1" key="1">
    <citation type="submission" date="2014-09" db="EMBL/GenBank/DDBJ databases">
        <authorList>
            <person name="Magalhaes I.L.F."/>
            <person name="Oliveira U."/>
            <person name="Santos F.R."/>
            <person name="Vidigal T.H.D.A."/>
            <person name="Brescovit A.D."/>
            <person name="Santos A.J."/>
        </authorList>
    </citation>
    <scope>NUCLEOTIDE SEQUENCE</scope>
    <source>
        <tissue evidence="1">Shoot tissue taken approximately 20 cm above the soil surface</tissue>
    </source>
</reference>
<name>A0A0A9DU23_ARUDO</name>
<dbReference type="AlphaFoldDB" id="A0A0A9DU23"/>
<accession>A0A0A9DU23</accession>
<organism evidence="1">
    <name type="scientific">Arundo donax</name>
    <name type="common">Giant reed</name>
    <name type="synonym">Donax arundinaceus</name>
    <dbReference type="NCBI Taxonomy" id="35708"/>
    <lineage>
        <taxon>Eukaryota</taxon>
        <taxon>Viridiplantae</taxon>
        <taxon>Streptophyta</taxon>
        <taxon>Embryophyta</taxon>
        <taxon>Tracheophyta</taxon>
        <taxon>Spermatophyta</taxon>
        <taxon>Magnoliopsida</taxon>
        <taxon>Liliopsida</taxon>
        <taxon>Poales</taxon>
        <taxon>Poaceae</taxon>
        <taxon>PACMAD clade</taxon>
        <taxon>Arundinoideae</taxon>
        <taxon>Arundineae</taxon>
        <taxon>Arundo</taxon>
    </lineage>
</organism>
<reference evidence="1" key="2">
    <citation type="journal article" date="2015" name="Data Brief">
        <title>Shoot transcriptome of the giant reed, Arundo donax.</title>
        <authorList>
            <person name="Barrero R.A."/>
            <person name="Guerrero F.D."/>
            <person name="Moolhuijzen P."/>
            <person name="Goolsby J.A."/>
            <person name="Tidwell J."/>
            <person name="Bellgard S.E."/>
            <person name="Bellgard M.I."/>
        </authorList>
    </citation>
    <scope>NUCLEOTIDE SEQUENCE</scope>
    <source>
        <tissue evidence="1">Shoot tissue taken approximately 20 cm above the soil surface</tissue>
    </source>
</reference>
<proteinExistence type="predicted"/>